<dbReference type="EMBL" id="MNCJ02000330">
    <property type="protein sequence ID" value="KAF5765598.1"/>
    <property type="molecule type" value="Genomic_DNA"/>
</dbReference>
<gene>
    <name evidence="1" type="ORF">HanXRQr2_Chr15g0705641</name>
</gene>
<name>A0A9K3H495_HELAN</name>
<dbReference type="Gramene" id="mRNA:HanXRQr2_Chr15g0705641">
    <property type="protein sequence ID" value="mRNA:HanXRQr2_Chr15g0705641"/>
    <property type="gene ID" value="HanXRQr2_Chr15g0705641"/>
</dbReference>
<accession>A0A9K3H495</accession>
<evidence type="ECO:0000313" key="2">
    <source>
        <dbReference type="Proteomes" id="UP000215914"/>
    </source>
</evidence>
<sequence>MVLELSHARLKAFAEFLFRMGVSQGVPSTLAFIAFELPPNGAIGTRILEFLFCSRSDMVLYVIGWELRASIGNLVSFRCLKSVEQFAFILIRLWIPLHTVCNTLIFSFGCNKIIFCFRCAFTLCRLTMMISITSRYSPPGPPVIYGNFGV</sequence>
<reference evidence="1" key="1">
    <citation type="journal article" date="2017" name="Nature">
        <title>The sunflower genome provides insights into oil metabolism, flowering and Asterid evolution.</title>
        <authorList>
            <person name="Badouin H."/>
            <person name="Gouzy J."/>
            <person name="Grassa C.J."/>
            <person name="Murat F."/>
            <person name="Staton S.E."/>
            <person name="Cottret L."/>
            <person name="Lelandais-Briere C."/>
            <person name="Owens G.L."/>
            <person name="Carrere S."/>
            <person name="Mayjonade B."/>
            <person name="Legrand L."/>
            <person name="Gill N."/>
            <person name="Kane N.C."/>
            <person name="Bowers J.E."/>
            <person name="Hubner S."/>
            <person name="Bellec A."/>
            <person name="Berard A."/>
            <person name="Berges H."/>
            <person name="Blanchet N."/>
            <person name="Boniface M.C."/>
            <person name="Brunel D."/>
            <person name="Catrice O."/>
            <person name="Chaidir N."/>
            <person name="Claudel C."/>
            <person name="Donnadieu C."/>
            <person name="Faraut T."/>
            <person name="Fievet G."/>
            <person name="Helmstetter N."/>
            <person name="King M."/>
            <person name="Knapp S.J."/>
            <person name="Lai Z."/>
            <person name="Le Paslier M.C."/>
            <person name="Lippi Y."/>
            <person name="Lorenzon L."/>
            <person name="Mandel J.R."/>
            <person name="Marage G."/>
            <person name="Marchand G."/>
            <person name="Marquand E."/>
            <person name="Bret-Mestries E."/>
            <person name="Morien E."/>
            <person name="Nambeesan S."/>
            <person name="Nguyen T."/>
            <person name="Pegot-Espagnet P."/>
            <person name="Pouilly N."/>
            <person name="Raftis F."/>
            <person name="Sallet E."/>
            <person name="Schiex T."/>
            <person name="Thomas J."/>
            <person name="Vandecasteele C."/>
            <person name="Vares D."/>
            <person name="Vear F."/>
            <person name="Vautrin S."/>
            <person name="Crespi M."/>
            <person name="Mangin B."/>
            <person name="Burke J.M."/>
            <person name="Salse J."/>
            <person name="Munos S."/>
            <person name="Vincourt P."/>
            <person name="Rieseberg L.H."/>
            <person name="Langlade N.B."/>
        </authorList>
    </citation>
    <scope>NUCLEOTIDE SEQUENCE</scope>
    <source>
        <tissue evidence="1">Leaves</tissue>
    </source>
</reference>
<comment type="caution">
    <text evidence="1">The sequence shown here is derived from an EMBL/GenBank/DDBJ whole genome shotgun (WGS) entry which is preliminary data.</text>
</comment>
<evidence type="ECO:0000313" key="1">
    <source>
        <dbReference type="EMBL" id="KAF5765598.1"/>
    </source>
</evidence>
<dbReference type="Proteomes" id="UP000215914">
    <property type="component" value="Unassembled WGS sequence"/>
</dbReference>
<reference evidence="1" key="2">
    <citation type="submission" date="2020-06" db="EMBL/GenBank/DDBJ databases">
        <title>Helianthus annuus Genome sequencing and assembly Release 2.</title>
        <authorList>
            <person name="Gouzy J."/>
            <person name="Langlade N."/>
            <person name="Munos S."/>
        </authorList>
    </citation>
    <scope>NUCLEOTIDE SEQUENCE</scope>
    <source>
        <tissue evidence="1">Leaves</tissue>
    </source>
</reference>
<organism evidence="1 2">
    <name type="scientific">Helianthus annuus</name>
    <name type="common">Common sunflower</name>
    <dbReference type="NCBI Taxonomy" id="4232"/>
    <lineage>
        <taxon>Eukaryota</taxon>
        <taxon>Viridiplantae</taxon>
        <taxon>Streptophyta</taxon>
        <taxon>Embryophyta</taxon>
        <taxon>Tracheophyta</taxon>
        <taxon>Spermatophyta</taxon>
        <taxon>Magnoliopsida</taxon>
        <taxon>eudicotyledons</taxon>
        <taxon>Gunneridae</taxon>
        <taxon>Pentapetalae</taxon>
        <taxon>asterids</taxon>
        <taxon>campanulids</taxon>
        <taxon>Asterales</taxon>
        <taxon>Asteraceae</taxon>
        <taxon>Asteroideae</taxon>
        <taxon>Heliantheae alliance</taxon>
        <taxon>Heliantheae</taxon>
        <taxon>Helianthus</taxon>
    </lineage>
</organism>
<protein>
    <submittedName>
        <fullName evidence="1">Uncharacterized protein</fullName>
    </submittedName>
</protein>
<keyword evidence="2" id="KW-1185">Reference proteome</keyword>
<dbReference type="AlphaFoldDB" id="A0A9K3H495"/>
<proteinExistence type="predicted"/>